<comment type="caution">
    <text evidence="2">The sequence shown here is derived from an EMBL/GenBank/DDBJ whole genome shotgun (WGS) entry which is preliminary data.</text>
</comment>
<dbReference type="AlphaFoldDB" id="A0A8H7RL45"/>
<evidence type="ECO:0000256" key="1">
    <source>
        <dbReference type="SAM" id="MobiDB-lite"/>
    </source>
</evidence>
<sequence>MSHQQENLISSTNADHHLEDDMISESGSTLSAASSSRLPPRVAKLVAQLVSLEEEMVRTDLSQEQLVKVQNSYAIYSKSLDMIMGVQKKLSKKDKAISTTTTSSRNVVPSDLPILQWTSNVHDNIKPVFASIQECLDRFEDIIESYGQDININWCRLLPCMLSTDQRSWFIDHLKPHAALDWSFACKTLVNKYRIQDADRQAQFLQELFALRMGHDDLVELHTDRFHKLRREAGCEDSLVMAALYVKSLLPKLAQHVTLGQAHLSQDKRATIDHAANLARRLYGNVVHSKYSRQVAMSSDSSAPTSAAAATSSTLVVSGKKNKGKKRANTKYCRLHGPGRHSSEECRALASLQTNSNAGKVAKFAGSLSGARAAGSSGGSSSSGKKNCFKCGFIPWKQGHICEVNHLTIRLASIYQSPSSSVSGSVPVTLSPPSSSAPMMNDASTTSARPESAPTTSSATQANKDTLMAEVEDSLTKACFNWT</sequence>
<accession>A0A8H7RL45</accession>
<dbReference type="Proteomes" id="UP000646827">
    <property type="component" value="Unassembled WGS sequence"/>
</dbReference>
<feature type="region of interest" description="Disordered" evidence="1">
    <location>
        <begin position="418"/>
        <end position="463"/>
    </location>
</feature>
<proteinExistence type="predicted"/>
<feature type="compositionally biased region" description="Low complexity" evidence="1">
    <location>
        <begin position="418"/>
        <end position="438"/>
    </location>
</feature>
<organism evidence="2 3">
    <name type="scientific">Circinella minor</name>
    <dbReference type="NCBI Taxonomy" id="1195481"/>
    <lineage>
        <taxon>Eukaryota</taxon>
        <taxon>Fungi</taxon>
        <taxon>Fungi incertae sedis</taxon>
        <taxon>Mucoromycota</taxon>
        <taxon>Mucoromycotina</taxon>
        <taxon>Mucoromycetes</taxon>
        <taxon>Mucorales</taxon>
        <taxon>Lichtheimiaceae</taxon>
        <taxon>Circinella</taxon>
    </lineage>
</organism>
<dbReference type="EMBL" id="JAEPRB010000710">
    <property type="protein sequence ID" value="KAG2212944.1"/>
    <property type="molecule type" value="Genomic_DNA"/>
</dbReference>
<keyword evidence="3" id="KW-1185">Reference proteome</keyword>
<name>A0A8H7RL45_9FUNG</name>
<gene>
    <name evidence="2" type="ORF">INT45_013625</name>
</gene>
<evidence type="ECO:0000313" key="2">
    <source>
        <dbReference type="EMBL" id="KAG2212944.1"/>
    </source>
</evidence>
<feature type="compositionally biased region" description="Polar residues" evidence="1">
    <location>
        <begin position="442"/>
        <end position="463"/>
    </location>
</feature>
<reference evidence="2 3" key="1">
    <citation type="submission" date="2020-12" db="EMBL/GenBank/DDBJ databases">
        <title>Metabolic potential, ecology and presence of endohyphal bacteria is reflected in genomic diversity of Mucoromycotina.</title>
        <authorList>
            <person name="Muszewska A."/>
            <person name="Okrasinska A."/>
            <person name="Steczkiewicz K."/>
            <person name="Drgas O."/>
            <person name="Orlowska M."/>
            <person name="Perlinska-Lenart U."/>
            <person name="Aleksandrzak-Piekarczyk T."/>
            <person name="Szatraj K."/>
            <person name="Zielenkiewicz U."/>
            <person name="Pilsyk S."/>
            <person name="Malc E."/>
            <person name="Mieczkowski P."/>
            <person name="Kruszewska J.S."/>
            <person name="Biernat P."/>
            <person name="Pawlowska J."/>
        </authorList>
    </citation>
    <scope>NUCLEOTIDE SEQUENCE [LARGE SCALE GENOMIC DNA]</scope>
    <source>
        <strain evidence="2 3">CBS 142.35</strain>
    </source>
</reference>
<evidence type="ECO:0000313" key="3">
    <source>
        <dbReference type="Proteomes" id="UP000646827"/>
    </source>
</evidence>
<protein>
    <submittedName>
        <fullName evidence="2">Uncharacterized protein</fullName>
    </submittedName>
</protein>